<keyword evidence="3" id="KW-1185">Reference proteome</keyword>
<dbReference type="RefSeq" id="WP_031589587.1">
    <property type="nucleotide sequence ID" value="NZ_JNKN01000029.1"/>
</dbReference>
<dbReference type="Gene3D" id="3.60.70.12">
    <property type="entry name" value="L-amino peptidase D-ALA esterase/amidase"/>
    <property type="match status" value="1"/>
</dbReference>
<dbReference type="PATRIC" id="fig|1410657.5.peg.1038"/>
<dbReference type="InterPro" id="IPR016117">
    <property type="entry name" value="ArgJ-like_dom_sf"/>
</dbReference>
<evidence type="ECO:0000256" key="1">
    <source>
        <dbReference type="ARBA" id="ARBA00007068"/>
    </source>
</evidence>
<organism evidence="2 3">
    <name type="scientific">Kandleria vitulina DSM 20405</name>
    <dbReference type="NCBI Taxonomy" id="1410657"/>
    <lineage>
        <taxon>Bacteria</taxon>
        <taxon>Bacillati</taxon>
        <taxon>Bacillota</taxon>
        <taxon>Erysipelotrichia</taxon>
        <taxon>Erysipelotrichales</taxon>
        <taxon>Coprobacillaceae</taxon>
        <taxon>Kandleria</taxon>
    </lineage>
</organism>
<dbReference type="SUPFAM" id="SSF56266">
    <property type="entry name" value="DmpA/ArgJ-like"/>
    <property type="match status" value="1"/>
</dbReference>
<dbReference type="PANTHER" id="PTHR36512:SF3">
    <property type="entry name" value="BLR5678 PROTEIN"/>
    <property type="match status" value="1"/>
</dbReference>
<reference evidence="2 3" key="1">
    <citation type="journal article" date="2015" name="Genome Announc.">
        <title>Expanding the biotechnology potential of lactobacilli through comparative genomics of 213 strains and associated genera.</title>
        <authorList>
            <person name="Sun Z."/>
            <person name="Harris H.M."/>
            <person name="McCann A."/>
            <person name="Guo C."/>
            <person name="Argimon S."/>
            <person name="Zhang W."/>
            <person name="Yang X."/>
            <person name="Jeffery I.B."/>
            <person name="Cooney J.C."/>
            <person name="Kagawa T.F."/>
            <person name="Liu W."/>
            <person name="Song Y."/>
            <person name="Salvetti E."/>
            <person name="Wrobel A."/>
            <person name="Rasinkangas P."/>
            <person name="Parkhill J."/>
            <person name="Rea M.C."/>
            <person name="O'Sullivan O."/>
            <person name="Ritari J."/>
            <person name="Douillard F.P."/>
            <person name="Paul Ross R."/>
            <person name="Yang R."/>
            <person name="Briner A.E."/>
            <person name="Felis G.E."/>
            <person name="de Vos W.M."/>
            <person name="Barrangou R."/>
            <person name="Klaenhammer T.R."/>
            <person name="Caufield P.W."/>
            <person name="Cui Y."/>
            <person name="Zhang H."/>
            <person name="O'Toole P.W."/>
        </authorList>
    </citation>
    <scope>NUCLEOTIDE SEQUENCE [LARGE SCALE GENOMIC DNA]</scope>
    <source>
        <strain evidence="2 3">DSM 20405</strain>
    </source>
</reference>
<sequence length="324" mass="33598">MKEISIKDIEGINIGQVENSEGGTGCTVVICKDGMRAGLDIRGGGPASRESQLLNPLMAAQSIHGILLAGGSAFGLEAATGVMNYLEEHDIGLDVGVTKVPLIAQADLFDLMVGDKHARPDVKMGYEAAKAAMENPNYKDGNYGAGCGATIGKIAGGKTCMKSGIGSYAIQVGELKIGAIVAVNALGDIYDHKSGKMIAGLLSEDHKSLRSTTEVMASSIDVVDNRFVSNTTLAILVTNAKFEKSQLCKIAGMGHDGYARSIRPVHTSYDGDSIYAASVGEVKADQEVVGTLGADVIAEAIKRAVYSAKGAYGLPALCDLELGG</sequence>
<dbReference type="Pfam" id="PF03576">
    <property type="entry name" value="Peptidase_S58"/>
    <property type="match status" value="1"/>
</dbReference>
<dbReference type="GO" id="GO:0004177">
    <property type="term" value="F:aminopeptidase activity"/>
    <property type="evidence" value="ECO:0007669"/>
    <property type="project" value="TreeGrafter"/>
</dbReference>
<comment type="similarity">
    <text evidence="1">Belongs to the peptidase S58 family.</text>
</comment>
<comment type="caution">
    <text evidence="2">The sequence shown here is derived from an EMBL/GenBank/DDBJ whole genome shotgun (WGS) entry which is preliminary data.</text>
</comment>
<gene>
    <name evidence="2" type="ORF">IV49_GL000997</name>
</gene>
<proteinExistence type="inferred from homology"/>
<dbReference type="AlphaFoldDB" id="A0A0R2HH14"/>
<name>A0A0R2HH14_9FIRM</name>
<evidence type="ECO:0000313" key="2">
    <source>
        <dbReference type="EMBL" id="KRN49557.1"/>
    </source>
</evidence>
<dbReference type="CDD" id="cd02252">
    <property type="entry name" value="nylC_like"/>
    <property type="match status" value="1"/>
</dbReference>
<dbReference type="InterPro" id="IPR005321">
    <property type="entry name" value="Peptidase_S58_DmpA"/>
</dbReference>
<dbReference type="Proteomes" id="UP000051841">
    <property type="component" value="Unassembled WGS sequence"/>
</dbReference>
<evidence type="ECO:0000313" key="3">
    <source>
        <dbReference type="Proteomes" id="UP000051841"/>
    </source>
</evidence>
<dbReference type="PANTHER" id="PTHR36512">
    <property type="entry name" value="D-AMINOPEPTIDASE"/>
    <property type="match status" value="1"/>
</dbReference>
<accession>A0A0R2HH14</accession>
<dbReference type="EMBL" id="JQBL01000026">
    <property type="protein sequence ID" value="KRN49557.1"/>
    <property type="molecule type" value="Genomic_DNA"/>
</dbReference>
<protein>
    <submittedName>
        <fullName evidence="2">Uncharacterized protein</fullName>
    </submittedName>
</protein>